<feature type="transmembrane region" description="Helical" evidence="6">
    <location>
        <begin position="210"/>
        <end position="229"/>
    </location>
</feature>
<dbReference type="InterPro" id="IPR017039">
    <property type="entry name" value="Virul_fac_BrkB"/>
</dbReference>
<feature type="transmembrane region" description="Helical" evidence="6">
    <location>
        <begin position="34"/>
        <end position="55"/>
    </location>
</feature>
<reference evidence="7 8" key="1">
    <citation type="submission" date="2016-10" db="EMBL/GenBank/DDBJ databases">
        <authorList>
            <person name="de Groot N.N."/>
        </authorList>
    </citation>
    <scope>NUCLEOTIDE SEQUENCE [LARGE SCALE GENOMIC DNA]</scope>
    <source>
        <strain evidence="7 8">DSM 18978</strain>
    </source>
</reference>
<dbReference type="STRING" id="1120976.SAMN03080606_00081"/>
<evidence type="ECO:0000256" key="3">
    <source>
        <dbReference type="ARBA" id="ARBA00022692"/>
    </source>
</evidence>
<keyword evidence="3 6" id="KW-0812">Transmembrane</keyword>
<sequence>MMIINFKSNKLYKLFKELYQQFQHHEVPALGAQVTFYLILSFFPFLIFLITLISYTPLTSEATLESLLHFLPYDAYVIVLDIVQQIVGEKSSTILSVGMITTFFVASNGVGALIRGINKSYGLQEKRPFWKKRGLAILFTIALSVVILFSLILLVFGQILANFLISYFSLPDSFKLIWFMIRYILSLTIMWFVFVCFYRYAPEVKPKFKNVLFGATFTTIGWFITSYGFSTYVNHFGNYANTYGSIGGVIVLLMWLYISSIIILTGAEVNSVTIKSRKKPDAFNTKNISP</sequence>
<evidence type="ECO:0000256" key="5">
    <source>
        <dbReference type="ARBA" id="ARBA00023136"/>
    </source>
</evidence>
<evidence type="ECO:0000256" key="6">
    <source>
        <dbReference type="SAM" id="Phobius"/>
    </source>
</evidence>
<dbReference type="GO" id="GO:0005886">
    <property type="term" value="C:plasma membrane"/>
    <property type="evidence" value="ECO:0007669"/>
    <property type="project" value="UniProtKB-SubCell"/>
</dbReference>
<name>A0A1G5ADV5_9FIRM</name>
<comment type="subcellular location">
    <subcellularLocation>
        <location evidence="1">Cell membrane</location>
        <topology evidence="1">Multi-pass membrane protein</topology>
    </subcellularLocation>
</comment>
<feature type="transmembrane region" description="Helical" evidence="6">
    <location>
        <begin position="93"/>
        <end position="114"/>
    </location>
</feature>
<feature type="transmembrane region" description="Helical" evidence="6">
    <location>
        <begin position="135"/>
        <end position="156"/>
    </location>
</feature>
<dbReference type="Pfam" id="PF03631">
    <property type="entry name" value="Virul_fac_BrkB"/>
    <property type="match status" value="1"/>
</dbReference>
<dbReference type="PIRSF" id="PIRSF035875">
    <property type="entry name" value="RNase_BN"/>
    <property type="match status" value="1"/>
</dbReference>
<evidence type="ECO:0000256" key="1">
    <source>
        <dbReference type="ARBA" id="ARBA00004651"/>
    </source>
</evidence>
<evidence type="ECO:0000256" key="2">
    <source>
        <dbReference type="ARBA" id="ARBA00022475"/>
    </source>
</evidence>
<dbReference type="NCBIfam" id="TIGR00765">
    <property type="entry name" value="yihY_not_rbn"/>
    <property type="match status" value="1"/>
</dbReference>
<proteinExistence type="predicted"/>
<dbReference type="PANTHER" id="PTHR30213:SF0">
    <property type="entry name" value="UPF0761 MEMBRANE PROTEIN YIHY"/>
    <property type="match status" value="1"/>
</dbReference>
<dbReference type="PANTHER" id="PTHR30213">
    <property type="entry name" value="INNER MEMBRANE PROTEIN YHJD"/>
    <property type="match status" value="1"/>
</dbReference>
<organism evidence="7 8">
    <name type="scientific">Alkaliphilus peptidifermentans DSM 18978</name>
    <dbReference type="NCBI Taxonomy" id="1120976"/>
    <lineage>
        <taxon>Bacteria</taxon>
        <taxon>Bacillati</taxon>
        <taxon>Bacillota</taxon>
        <taxon>Clostridia</taxon>
        <taxon>Peptostreptococcales</taxon>
        <taxon>Natronincolaceae</taxon>
        <taxon>Alkaliphilus</taxon>
    </lineage>
</organism>
<keyword evidence="8" id="KW-1185">Reference proteome</keyword>
<dbReference type="RefSeq" id="WP_242876866.1">
    <property type="nucleotide sequence ID" value="NZ_FMUS01000001.1"/>
</dbReference>
<feature type="transmembrane region" description="Helical" evidence="6">
    <location>
        <begin position="176"/>
        <end position="198"/>
    </location>
</feature>
<dbReference type="EMBL" id="FMUS01000001">
    <property type="protein sequence ID" value="SCX76083.1"/>
    <property type="molecule type" value="Genomic_DNA"/>
</dbReference>
<dbReference type="AlphaFoldDB" id="A0A1G5ADV5"/>
<feature type="transmembrane region" description="Helical" evidence="6">
    <location>
        <begin position="249"/>
        <end position="269"/>
    </location>
</feature>
<dbReference type="Proteomes" id="UP000198636">
    <property type="component" value="Unassembled WGS sequence"/>
</dbReference>
<accession>A0A1G5ADV5</accession>
<evidence type="ECO:0000313" key="7">
    <source>
        <dbReference type="EMBL" id="SCX76083.1"/>
    </source>
</evidence>
<keyword evidence="5 6" id="KW-0472">Membrane</keyword>
<evidence type="ECO:0000256" key="4">
    <source>
        <dbReference type="ARBA" id="ARBA00022989"/>
    </source>
</evidence>
<gene>
    <name evidence="7" type="ORF">SAMN03080606_00081</name>
</gene>
<keyword evidence="2" id="KW-1003">Cell membrane</keyword>
<keyword evidence="4 6" id="KW-1133">Transmembrane helix</keyword>
<protein>
    <submittedName>
        <fullName evidence="7">Membrane protein</fullName>
    </submittedName>
</protein>
<evidence type="ECO:0000313" key="8">
    <source>
        <dbReference type="Proteomes" id="UP000198636"/>
    </source>
</evidence>